<dbReference type="Proteomes" id="UP000192328">
    <property type="component" value="Unassembled WGS sequence"/>
</dbReference>
<keyword evidence="2" id="KW-1185">Reference proteome</keyword>
<gene>
    <name evidence="1" type="ORF">SAMN06297397_0873</name>
</gene>
<proteinExistence type="predicted"/>
<accession>A0AC61PJA5</accession>
<evidence type="ECO:0000313" key="2">
    <source>
        <dbReference type="Proteomes" id="UP000192328"/>
    </source>
</evidence>
<sequence length="303" mass="35839">MHIIDYIKHPEQVILGLQEHGFGCFIPDKLYIKCMFLKSFGYPLDLHNPRTFNEKLQWLKLYDRKPCYSEMVDKISAKNYIGKIIGEQYIIPSLGQWNSFHEIDFNQLPDKFVLKCNHDSGGIVICKSKEEFDYKSAESIIQSSLKRNYYFPGREWPYKQIQPKVFAEKLLVDKYYGEVRDYKFFCFNGRVRCYKIDFDRFINHKANYYDVDAKLLQIGEIVCPPDHSKVIDAPKNLKLMIELAEKLSVSIPFVRVDFYEVDNKVYFGEMTFYPASGFGKFYYEGNDSLLGNWIELPLNKRRE</sequence>
<protein>
    <submittedName>
        <fullName evidence="1">TupA-like ATPgrasp</fullName>
    </submittedName>
</protein>
<organism evidence="1 2">
    <name type="scientific">Aristaeella lactis</name>
    <dbReference type="NCBI Taxonomy" id="3046383"/>
    <lineage>
        <taxon>Bacteria</taxon>
        <taxon>Bacillati</taxon>
        <taxon>Bacillota</taxon>
        <taxon>Clostridia</taxon>
        <taxon>Eubacteriales</taxon>
        <taxon>Aristaeellaceae</taxon>
        <taxon>Aristaeella</taxon>
    </lineage>
</organism>
<name>A0AC61PJA5_9FIRM</name>
<comment type="caution">
    <text evidence="1">The sequence shown here is derived from an EMBL/GenBank/DDBJ whole genome shotgun (WGS) entry which is preliminary data.</text>
</comment>
<dbReference type="EMBL" id="FWXZ01000001">
    <property type="protein sequence ID" value="SMC42624.1"/>
    <property type="molecule type" value="Genomic_DNA"/>
</dbReference>
<evidence type="ECO:0000313" key="1">
    <source>
        <dbReference type="EMBL" id="SMC42624.1"/>
    </source>
</evidence>
<reference evidence="1" key="1">
    <citation type="submission" date="2017-04" db="EMBL/GenBank/DDBJ databases">
        <authorList>
            <person name="Varghese N."/>
            <person name="Submissions S."/>
        </authorList>
    </citation>
    <scope>NUCLEOTIDE SEQUENCE</scope>
    <source>
        <strain evidence="1">WTE2008</strain>
    </source>
</reference>